<evidence type="ECO:0000256" key="1">
    <source>
        <dbReference type="SAM" id="Phobius"/>
    </source>
</evidence>
<feature type="transmembrane region" description="Helical" evidence="1">
    <location>
        <begin position="30"/>
        <end position="49"/>
    </location>
</feature>
<protein>
    <submittedName>
        <fullName evidence="2">Uncharacterized protein</fullName>
    </submittedName>
</protein>
<dbReference type="EMBL" id="JAUSTT010000003">
    <property type="protein sequence ID" value="MDQ0174838.1"/>
    <property type="molecule type" value="Genomic_DNA"/>
</dbReference>
<reference evidence="2 3" key="1">
    <citation type="submission" date="2023-07" db="EMBL/GenBank/DDBJ databases">
        <title>Genomic Encyclopedia of Type Strains, Phase IV (KMG-IV): sequencing the most valuable type-strain genomes for metagenomic binning, comparative biology and taxonomic classification.</title>
        <authorList>
            <person name="Goeker M."/>
        </authorList>
    </citation>
    <scope>NUCLEOTIDE SEQUENCE [LARGE SCALE GENOMIC DNA]</scope>
    <source>
        <strain evidence="2 3">DSM 23837</strain>
    </source>
</reference>
<name>A0ABT9WNH6_9BACI</name>
<keyword evidence="1" id="KW-0472">Membrane</keyword>
<keyword evidence="1" id="KW-0812">Transmembrane</keyword>
<proteinExistence type="predicted"/>
<gene>
    <name evidence="2" type="ORF">J2S08_000672</name>
</gene>
<dbReference type="Proteomes" id="UP001223586">
    <property type="component" value="Unassembled WGS sequence"/>
</dbReference>
<sequence length="61" mass="7464">MMYFTRECNGAERLQRSANHLDVGSERIHLFYEIFISFITLYEIYNCIFKYYQHIMKDENG</sequence>
<organism evidence="2 3">
    <name type="scientific">Bacillus chungangensis</name>
    <dbReference type="NCBI Taxonomy" id="587633"/>
    <lineage>
        <taxon>Bacteria</taxon>
        <taxon>Bacillati</taxon>
        <taxon>Bacillota</taxon>
        <taxon>Bacilli</taxon>
        <taxon>Bacillales</taxon>
        <taxon>Bacillaceae</taxon>
        <taxon>Bacillus</taxon>
    </lineage>
</organism>
<accession>A0ABT9WNH6</accession>
<keyword evidence="1" id="KW-1133">Transmembrane helix</keyword>
<evidence type="ECO:0000313" key="2">
    <source>
        <dbReference type="EMBL" id="MDQ0174838.1"/>
    </source>
</evidence>
<keyword evidence="3" id="KW-1185">Reference proteome</keyword>
<evidence type="ECO:0000313" key="3">
    <source>
        <dbReference type="Proteomes" id="UP001223586"/>
    </source>
</evidence>
<comment type="caution">
    <text evidence="2">The sequence shown here is derived from an EMBL/GenBank/DDBJ whole genome shotgun (WGS) entry which is preliminary data.</text>
</comment>